<dbReference type="InterPro" id="IPR017441">
    <property type="entry name" value="Protein_kinase_ATP_BS"/>
</dbReference>
<dbReference type="PANTHER" id="PTHR27007">
    <property type="match status" value="1"/>
</dbReference>
<dbReference type="SUPFAM" id="SSF56112">
    <property type="entry name" value="Protein kinase-like (PK-like)"/>
    <property type="match status" value="1"/>
</dbReference>
<keyword evidence="7" id="KW-1003">Cell membrane</keyword>
<evidence type="ECO:0000256" key="3">
    <source>
        <dbReference type="ARBA" id="ARBA00007606"/>
    </source>
</evidence>
<keyword evidence="16 23" id="KW-1133">Transmembrane helix</keyword>
<dbReference type="Pfam" id="PF00069">
    <property type="entry name" value="Pkinase"/>
    <property type="match status" value="1"/>
</dbReference>
<dbReference type="GO" id="GO:0002229">
    <property type="term" value="P:defense response to oomycetes"/>
    <property type="evidence" value="ECO:0007669"/>
    <property type="project" value="UniProtKB-ARBA"/>
</dbReference>
<evidence type="ECO:0000256" key="22">
    <source>
        <dbReference type="PROSITE-ProRule" id="PRU10141"/>
    </source>
</evidence>
<dbReference type="GO" id="GO:0005886">
    <property type="term" value="C:plasma membrane"/>
    <property type="evidence" value="ECO:0007669"/>
    <property type="project" value="UniProtKB-SubCell"/>
</dbReference>
<evidence type="ECO:0000256" key="11">
    <source>
        <dbReference type="ARBA" id="ARBA00022729"/>
    </source>
</evidence>
<dbReference type="GO" id="GO:0030246">
    <property type="term" value="F:carbohydrate binding"/>
    <property type="evidence" value="ECO:0007669"/>
    <property type="project" value="UniProtKB-KW"/>
</dbReference>
<feature type="signal peptide" evidence="24">
    <location>
        <begin position="1"/>
        <end position="28"/>
    </location>
</feature>
<evidence type="ECO:0000313" key="26">
    <source>
        <dbReference type="EMBL" id="CAB4304007.1"/>
    </source>
</evidence>
<dbReference type="PROSITE" id="PS50011">
    <property type="entry name" value="PROTEIN_KINASE_DOM"/>
    <property type="match status" value="1"/>
</dbReference>
<dbReference type="FunFam" id="2.60.120.200:FF:000086">
    <property type="entry name" value="L-type lectin-domain containing receptor kinase S.4"/>
    <property type="match status" value="1"/>
</dbReference>
<keyword evidence="17 23" id="KW-0472">Membrane</keyword>
<evidence type="ECO:0000256" key="10">
    <source>
        <dbReference type="ARBA" id="ARBA00022692"/>
    </source>
</evidence>
<comment type="catalytic activity">
    <reaction evidence="21">
        <text>L-seryl-[protein] + ATP = O-phospho-L-seryl-[protein] + ADP + H(+)</text>
        <dbReference type="Rhea" id="RHEA:17989"/>
        <dbReference type="Rhea" id="RHEA-COMP:9863"/>
        <dbReference type="Rhea" id="RHEA-COMP:11604"/>
        <dbReference type="ChEBI" id="CHEBI:15378"/>
        <dbReference type="ChEBI" id="CHEBI:29999"/>
        <dbReference type="ChEBI" id="CHEBI:30616"/>
        <dbReference type="ChEBI" id="CHEBI:83421"/>
        <dbReference type="ChEBI" id="CHEBI:456216"/>
        <dbReference type="EC" id="2.7.11.1"/>
    </reaction>
</comment>
<dbReference type="PROSITE" id="PS00107">
    <property type="entry name" value="PROTEIN_KINASE_ATP"/>
    <property type="match status" value="1"/>
</dbReference>
<dbReference type="OrthoDB" id="1906651at2759"/>
<evidence type="ECO:0000256" key="15">
    <source>
        <dbReference type="ARBA" id="ARBA00022840"/>
    </source>
</evidence>
<dbReference type="Gene3D" id="1.10.510.10">
    <property type="entry name" value="Transferase(Phosphotransferase) domain 1"/>
    <property type="match status" value="1"/>
</dbReference>
<dbReference type="Pfam" id="PF00139">
    <property type="entry name" value="Lectin_legB"/>
    <property type="match status" value="1"/>
</dbReference>
<evidence type="ECO:0000256" key="8">
    <source>
        <dbReference type="ARBA" id="ARBA00022527"/>
    </source>
</evidence>
<dbReference type="InterPro" id="IPR011009">
    <property type="entry name" value="Kinase-like_dom_sf"/>
</dbReference>
<name>A0A6J5WVF3_PRUAR</name>
<accession>A0A6J5WVF3</accession>
<evidence type="ECO:0000256" key="7">
    <source>
        <dbReference type="ARBA" id="ARBA00022475"/>
    </source>
</evidence>
<evidence type="ECO:0000256" key="20">
    <source>
        <dbReference type="ARBA" id="ARBA00047899"/>
    </source>
</evidence>
<dbReference type="GO" id="GO:0005524">
    <property type="term" value="F:ATP binding"/>
    <property type="evidence" value="ECO:0007669"/>
    <property type="project" value="UniProtKB-UniRule"/>
</dbReference>
<feature type="chain" id="PRO_5026693887" description="non-specific serine/threonine protein kinase" evidence="24">
    <location>
        <begin position="29"/>
        <end position="706"/>
    </location>
</feature>
<evidence type="ECO:0000256" key="18">
    <source>
        <dbReference type="ARBA" id="ARBA00023170"/>
    </source>
</evidence>
<keyword evidence="12" id="KW-0430">Lectin</keyword>
<evidence type="ECO:0000256" key="5">
    <source>
        <dbReference type="ARBA" id="ARBA00010217"/>
    </source>
</evidence>
<comment type="similarity">
    <text evidence="4">In the N-terminal section; belongs to the leguminous lectin family.</text>
</comment>
<dbReference type="AlphaFoldDB" id="A0A6J5WVF3"/>
<sequence>MSSQILYVFLNTWTILIIAILSPNSVSGTTEFIFNTNFNSTSLSLYGNATIQSSILSLTNDTTTFSLGRALYPQKIPTKPSNSSSSTPLPFSTSFIFSLAPFKNLLPGHGFVFVFLPLPGLAGASSAQHLGVFNFTNNGDPNNHIFGVEFDVFKNQEFHDPDDNHVGVDLNSLASNASYTAGYWSGEFDEDFNELKLNNGVNYQVWIDFLDSKINVTMALAGVKKPRKPLISEVVDLSGVLLDEMYVGFCGATGALVESHRILAWSFSNSNFSIGDGLVTQNLPSFVASGDSAFGSKGFIVGFSAGGVLVVWCVVLVYVILVRRKRRKGKKGEEMEEIEDWEMHYWPHRIDYEEIRKATERFAEKNVIGIGGNGKVYKGLLAGVEVAVKRISHESEHGLKEFLAEVSSLGRLKHRNLVGLRGWCKKEKGSLILVYDYMENGSLDKRLFESNMLSWEERIKVLKDVASGILYLHEGWESKVLHRDIKASNVLLDKDMNARLGDFGLARMHQHGEMTATTQVVGTAGYIAPEVVRTGRASPQVDVFGFGILVLEVVCGRRPIEAGQPSLVDWVWRLMERSKLAFALDERLKTKGGYSIEEVERLLHLGLLCAYPEAHRRPTMRQVMKVLEGASDAIDDQSEGASDAIDDQSEGEGMNVNLLHNIRTTPMWSTYRWNMRGQGHPTFEDMKNSLSSSLSLSGSDIIRVGR</sequence>
<comment type="similarity">
    <text evidence="3">Belongs to the leguminous lectin family.</text>
</comment>
<keyword evidence="14" id="KW-0418">Kinase</keyword>
<dbReference type="GO" id="GO:0042742">
    <property type="term" value="P:defense response to bacterium"/>
    <property type="evidence" value="ECO:0007669"/>
    <property type="project" value="UniProtKB-ARBA"/>
</dbReference>
<evidence type="ECO:0000256" key="19">
    <source>
        <dbReference type="ARBA" id="ARBA00023180"/>
    </source>
</evidence>
<dbReference type="InterPro" id="IPR000719">
    <property type="entry name" value="Prot_kinase_dom"/>
</dbReference>
<dbReference type="InterPro" id="IPR050528">
    <property type="entry name" value="L-type_Lectin-RKs"/>
</dbReference>
<evidence type="ECO:0000256" key="9">
    <source>
        <dbReference type="ARBA" id="ARBA00022679"/>
    </source>
</evidence>
<comment type="subcellular location">
    <subcellularLocation>
        <location evidence="1">Cell membrane</location>
    </subcellularLocation>
    <subcellularLocation>
        <location evidence="2">Membrane</location>
        <topology evidence="2">Single-pass type I membrane protein</topology>
    </subcellularLocation>
</comment>
<dbReference type="InterPro" id="IPR013320">
    <property type="entry name" value="ConA-like_dom_sf"/>
</dbReference>
<dbReference type="SUPFAM" id="SSF49899">
    <property type="entry name" value="Concanavalin A-like lectins/glucanases"/>
    <property type="match status" value="1"/>
</dbReference>
<evidence type="ECO:0000256" key="2">
    <source>
        <dbReference type="ARBA" id="ARBA00004479"/>
    </source>
</evidence>
<dbReference type="GO" id="GO:0004674">
    <property type="term" value="F:protein serine/threonine kinase activity"/>
    <property type="evidence" value="ECO:0007669"/>
    <property type="project" value="UniProtKB-KW"/>
</dbReference>
<dbReference type="Proteomes" id="UP000507245">
    <property type="component" value="Unassembled WGS sequence"/>
</dbReference>
<comment type="catalytic activity">
    <reaction evidence="20">
        <text>L-threonyl-[protein] + ATP = O-phospho-L-threonyl-[protein] + ADP + H(+)</text>
        <dbReference type="Rhea" id="RHEA:46608"/>
        <dbReference type="Rhea" id="RHEA-COMP:11060"/>
        <dbReference type="Rhea" id="RHEA-COMP:11605"/>
        <dbReference type="ChEBI" id="CHEBI:15378"/>
        <dbReference type="ChEBI" id="CHEBI:30013"/>
        <dbReference type="ChEBI" id="CHEBI:30616"/>
        <dbReference type="ChEBI" id="CHEBI:61977"/>
        <dbReference type="ChEBI" id="CHEBI:456216"/>
        <dbReference type="EC" id="2.7.11.1"/>
    </reaction>
</comment>
<evidence type="ECO:0000313" key="27">
    <source>
        <dbReference type="Proteomes" id="UP000507245"/>
    </source>
</evidence>
<proteinExistence type="inferred from homology"/>
<evidence type="ECO:0000256" key="1">
    <source>
        <dbReference type="ARBA" id="ARBA00004236"/>
    </source>
</evidence>
<dbReference type="Gene3D" id="3.30.200.20">
    <property type="entry name" value="Phosphorylase Kinase, domain 1"/>
    <property type="match status" value="1"/>
</dbReference>
<gene>
    <name evidence="26" type="ORF">ORAREDHAP_LOCUS21149</name>
</gene>
<keyword evidence="9" id="KW-0808">Transferase</keyword>
<evidence type="ECO:0000256" key="13">
    <source>
        <dbReference type="ARBA" id="ARBA00022741"/>
    </source>
</evidence>
<evidence type="ECO:0000256" key="23">
    <source>
        <dbReference type="SAM" id="Phobius"/>
    </source>
</evidence>
<keyword evidence="19" id="KW-0325">Glycoprotein</keyword>
<dbReference type="EMBL" id="CAEKKB010000003">
    <property type="protein sequence ID" value="CAB4304007.1"/>
    <property type="molecule type" value="Genomic_DNA"/>
</dbReference>
<evidence type="ECO:0000259" key="25">
    <source>
        <dbReference type="PROSITE" id="PS50011"/>
    </source>
</evidence>
<evidence type="ECO:0000256" key="16">
    <source>
        <dbReference type="ARBA" id="ARBA00022989"/>
    </source>
</evidence>
<keyword evidence="8" id="KW-0723">Serine/threonine-protein kinase</keyword>
<keyword evidence="15 22" id="KW-0067">ATP-binding</keyword>
<dbReference type="Gene3D" id="2.60.120.200">
    <property type="match status" value="1"/>
</dbReference>
<keyword evidence="27" id="KW-1185">Reference proteome</keyword>
<comment type="similarity">
    <text evidence="5">In the C-terminal section; belongs to the protein kinase superfamily. Ser/Thr protein kinase family.</text>
</comment>
<feature type="binding site" evidence="22">
    <location>
        <position position="389"/>
    </location>
    <ligand>
        <name>ATP</name>
        <dbReference type="ChEBI" id="CHEBI:30616"/>
    </ligand>
</feature>
<organism evidence="26 27">
    <name type="scientific">Prunus armeniaca</name>
    <name type="common">Apricot</name>
    <name type="synonym">Armeniaca vulgaris</name>
    <dbReference type="NCBI Taxonomy" id="36596"/>
    <lineage>
        <taxon>Eukaryota</taxon>
        <taxon>Viridiplantae</taxon>
        <taxon>Streptophyta</taxon>
        <taxon>Embryophyta</taxon>
        <taxon>Tracheophyta</taxon>
        <taxon>Spermatophyta</taxon>
        <taxon>Magnoliopsida</taxon>
        <taxon>eudicotyledons</taxon>
        <taxon>Gunneridae</taxon>
        <taxon>Pentapetalae</taxon>
        <taxon>rosids</taxon>
        <taxon>fabids</taxon>
        <taxon>Rosales</taxon>
        <taxon>Rosaceae</taxon>
        <taxon>Amygdaloideae</taxon>
        <taxon>Amygdaleae</taxon>
        <taxon>Prunus</taxon>
    </lineage>
</organism>
<reference evidence="27" key="1">
    <citation type="journal article" date="2020" name="Genome Biol.">
        <title>Gamete binning: chromosome-level and haplotype-resolved genome assembly enabled by high-throughput single-cell sequencing of gamete genomes.</title>
        <authorList>
            <person name="Campoy J.A."/>
            <person name="Sun H."/>
            <person name="Goel M."/>
            <person name="Jiao W.-B."/>
            <person name="Folz-Donahue K."/>
            <person name="Wang N."/>
            <person name="Rubio M."/>
            <person name="Liu C."/>
            <person name="Kukat C."/>
            <person name="Ruiz D."/>
            <person name="Huettel B."/>
            <person name="Schneeberger K."/>
        </authorList>
    </citation>
    <scope>NUCLEOTIDE SEQUENCE [LARGE SCALE GENOMIC DNA]</scope>
    <source>
        <strain evidence="27">cv. Rojo Pasion</strain>
    </source>
</reference>
<dbReference type="SMART" id="SM00220">
    <property type="entry name" value="S_TKc"/>
    <property type="match status" value="1"/>
</dbReference>
<keyword evidence="10 23" id="KW-0812">Transmembrane</keyword>
<dbReference type="FunFam" id="1.10.510.10:FF:000108">
    <property type="entry name" value="L-type lectin-domain containing receptor kinase S.4"/>
    <property type="match status" value="1"/>
</dbReference>
<protein>
    <recommendedName>
        <fullName evidence="6">non-specific serine/threonine protein kinase</fullName>
        <ecNumber evidence="6">2.7.11.1</ecNumber>
    </recommendedName>
</protein>
<dbReference type="FunFam" id="3.30.200.20:FF:000621">
    <property type="entry name" value="Putative L-type lectin-domain containing receptor kinase VII.2"/>
    <property type="match status" value="1"/>
</dbReference>
<feature type="transmembrane region" description="Helical" evidence="23">
    <location>
        <begin position="299"/>
        <end position="321"/>
    </location>
</feature>
<feature type="domain" description="Protein kinase" evidence="25">
    <location>
        <begin position="362"/>
        <end position="634"/>
    </location>
</feature>
<evidence type="ECO:0000256" key="12">
    <source>
        <dbReference type="ARBA" id="ARBA00022734"/>
    </source>
</evidence>
<dbReference type="EC" id="2.7.11.1" evidence="6"/>
<evidence type="ECO:0000256" key="24">
    <source>
        <dbReference type="SAM" id="SignalP"/>
    </source>
</evidence>
<evidence type="ECO:0000256" key="21">
    <source>
        <dbReference type="ARBA" id="ARBA00048679"/>
    </source>
</evidence>
<dbReference type="InterPro" id="IPR008271">
    <property type="entry name" value="Ser/Thr_kinase_AS"/>
</dbReference>
<evidence type="ECO:0000256" key="17">
    <source>
        <dbReference type="ARBA" id="ARBA00023136"/>
    </source>
</evidence>
<evidence type="ECO:0000256" key="6">
    <source>
        <dbReference type="ARBA" id="ARBA00012513"/>
    </source>
</evidence>
<dbReference type="CDD" id="cd06899">
    <property type="entry name" value="lectin_legume_LecRK_Arcelin_ConA"/>
    <property type="match status" value="1"/>
</dbReference>
<evidence type="ECO:0000256" key="4">
    <source>
        <dbReference type="ARBA" id="ARBA00008536"/>
    </source>
</evidence>
<keyword evidence="11 24" id="KW-0732">Signal</keyword>
<keyword evidence="13 22" id="KW-0547">Nucleotide-binding</keyword>
<keyword evidence="18" id="KW-0675">Receptor</keyword>
<dbReference type="CDD" id="cd14066">
    <property type="entry name" value="STKc_IRAK"/>
    <property type="match status" value="1"/>
</dbReference>
<evidence type="ECO:0000256" key="14">
    <source>
        <dbReference type="ARBA" id="ARBA00022777"/>
    </source>
</evidence>
<dbReference type="InterPro" id="IPR001220">
    <property type="entry name" value="Legume_lectin_dom"/>
</dbReference>
<dbReference type="PROSITE" id="PS00108">
    <property type="entry name" value="PROTEIN_KINASE_ST"/>
    <property type="match status" value="1"/>
</dbReference>